<dbReference type="Gene3D" id="3.40.50.150">
    <property type="entry name" value="Vaccinia Virus protein VP39"/>
    <property type="match status" value="1"/>
</dbReference>
<keyword evidence="1" id="KW-0489">Methyltransferase</keyword>
<dbReference type="KEGG" id="cvr:CHLNCDRAFT_12117"/>
<keyword evidence="3" id="KW-0831">Ubiquinone biosynthesis</keyword>
<dbReference type="eggNOG" id="KOG1270">
    <property type="taxonomic scope" value="Eukaryota"/>
</dbReference>
<dbReference type="GO" id="GO:0010420">
    <property type="term" value="F:polyprenyldihydroxybenzoate methyltransferase activity"/>
    <property type="evidence" value="ECO:0007669"/>
    <property type="project" value="InterPro"/>
</dbReference>
<feature type="non-terminal residue" evidence="6">
    <location>
        <position position="252"/>
    </location>
</feature>
<keyword evidence="7" id="KW-1185">Reference proteome</keyword>
<dbReference type="GO" id="GO:0005739">
    <property type="term" value="C:mitochondrion"/>
    <property type="evidence" value="ECO:0007669"/>
    <property type="project" value="TreeGrafter"/>
</dbReference>
<name>E1Z6V1_CHLVA</name>
<dbReference type="OrthoDB" id="3265906at2759"/>
<dbReference type="InterPro" id="IPR029063">
    <property type="entry name" value="SAM-dependent_MTases_sf"/>
</dbReference>
<dbReference type="HAMAP" id="MF_00472">
    <property type="entry name" value="UbiG"/>
    <property type="match status" value="1"/>
</dbReference>
<dbReference type="GO" id="GO:0032259">
    <property type="term" value="P:methylation"/>
    <property type="evidence" value="ECO:0007669"/>
    <property type="project" value="UniProtKB-KW"/>
</dbReference>
<dbReference type="SUPFAM" id="SSF53335">
    <property type="entry name" value="S-adenosyl-L-methionine-dependent methyltransferases"/>
    <property type="match status" value="1"/>
</dbReference>
<dbReference type="GeneID" id="17358387"/>
<dbReference type="RefSeq" id="XP_005850516.1">
    <property type="nucleotide sequence ID" value="XM_005850454.1"/>
</dbReference>
<accession>E1Z6V1</accession>
<feature type="domain" description="Methyltransferase type 11" evidence="5">
    <location>
        <begin position="62"/>
        <end position="158"/>
    </location>
</feature>
<organism evidence="7">
    <name type="scientific">Chlorella variabilis</name>
    <name type="common">Green alga</name>
    <dbReference type="NCBI Taxonomy" id="554065"/>
    <lineage>
        <taxon>Eukaryota</taxon>
        <taxon>Viridiplantae</taxon>
        <taxon>Chlorophyta</taxon>
        <taxon>core chlorophytes</taxon>
        <taxon>Trebouxiophyceae</taxon>
        <taxon>Chlorellales</taxon>
        <taxon>Chlorellaceae</taxon>
        <taxon>Chlorella clade</taxon>
        <taxon>Chlorella</taxon>
    </lineage>
</organism>
<dbReference type="STRING" id="554065.E1Z6V1"/>
<dbReference type="PANTHER" id="PTHR43464:SF19">
    <property type="entry name" value="UBIQUINONE BIOSYNTHESIS O-METHYLTRANSFERASE, MITOCHONDRIAL"/>
    <property type="match status" value="1"/>
</dbReference>
<evidence type="ECO:0000313" key="6">
    <source>
        <dbReference type="EMBL" id="EFN58414.1"/>
    </source>
</evidence>
<evidence type="ECO:0000256" key="3">
    <source>
        <dbReference type="ARBA" id="ARBA00022688"/>
    </source>
</evidence>
<keyword evidence="4" id="KW-0949">S-adenosyl-L-methionine</keyword>
<dbReference type="EMBL" id="GL433837">
    <property type="protein sequence ID" value="EFN58414.1"/>
    <property type="molecule type" value="Genomic_DNA"/>
</dbReference>
<dbReference type="InterPro" id="IPR013216">
    <property type="entry name" value="Methyltransf_11"/>
</dbReference>
<sequence>TVSAREAAKFAALAGEWWDPAGPFAPLHAMNPVRCRFLRSALCVAFGRDTAQPRPLAGLRLLDIGCGGGLLAESLARMGAHVTGIDVNEGGIATAQAHAALDPDLAGCLHYRTASAEQLVAAGECFDAVVASEVIEHVASVPAFCAALAALTRPGGGVALSTLNRTPRSYLAAVLVAEHVLRWVPPGTHEWERFVTPQELAMQMEESGGGGGGAPLRLRLLAGMEYDPLSGRWDLGRDTAVNYIAFFDKPAA</sequence>
<dbReference type="CDD" id="cd02440">
    <property type="entry name" value="AdoMet_MTases"/>
    <property type="match status" value="1"/>
</dbReference>
<reference evidence="6 7" key="1">
    <citation type="journal article" date="2010" name="Plant Cell">
        <title>The Chlorella variabilis NC64A genome reveals adaptation to photosymbiosis, coevolution with viruses, and cryptic sex.</title>
        <authorList>
            <person name="Blanc G."/>
            <person name="Duncan G."/>
            <person name="Agarkova I."/>
            <person name="Borodovsky M."/>
            <person name="Gurnon J."/>
            <person name="Kuo A."/>
            <person name="Lindquist E."/>
            <person name="Lucas S."/>
            <person name="Pangilinan J."/>
            <person name="Polle J."/>
            <person name="Salamov A."/>
            <person name="Terry A."/>
            <person name="Yamada T."/>
            <person name="Dunigan D.D."/>
            <person name="Grigoriev I.V."/>
            <person name="Claverie J.M."/>
            <person name="Van Etten J.L."/>
        </authorList>
    </citation>
    <scope>NUCLEOTIDE SEQUENCE [LARGE SCALE GENOMIC DNA]</scope>
    <source>
        <strain evidence="6 7">NC64A</strain>
    </source>
</reference>
<dbReference type="NCBIfam" id="TIGR01983">
    <property type="entry name" value="UbiG"/>
    <property type="match status" value="1"/>
</dbReference>
<dbReference type="InParanoid" id="E1Z6V1"/>
<evidence type="ECO:0000313" key="7">
    <source>
        <dbReference type="Proteomes" id="UP000008141"/>
    </source>
</evidence>
<dbReference type="Pfam" id="PF08241">
    <property type="entry name" value="Methyltransf_11"/>
    <property type="match status" value="1"/>
</dbReference>
<dbReference type="AlphaFoldDB" id="E1Z6V1"/>
<dbReference type="PANTHER" id="PTHR43464">
    <property type="entry name" value="METHYLTRANSFERASE"/>
    <property type="match status" value="1"/>
</dbReference>
<keyword evidence="2" id="KW-0808">Transferase</keyword>
<dbReference type="InterPro" id="IPR010233">
    <property type="entry name" value="UbiG_MeTrfase"/>
</dbReference>
<evidence type="ECO:0000256" key="2">
    <source>
        <dbReference type="ARBA" id="ARBA00022679"/>
    </source>
</evidence>
<dbReference type="OMA" id="KGYRHVG"/>
<evidence type="ECO:0000256" key="4">
    <source>
        <dbReference type="ARBA" id="ARBA00022691"/>
    </source>
</evidence>
<evidence type="ECO:0000256" key="1">
    <source>
        <dbReference type="ARBA" id="ARBA00022603"/>
    </source>
</evidence>
<dbReference type="GO" id="GO:0061542">
    <property type="term" value="F:3-demethylubiquinol 3-O-methyltransferase activity"/>
    <property type="evidence" value="ECO:0007669"/>
    <property type="project" value="InterPro"/>
</dbReference>
<dbReference type="Proteomes" id="UP000008141">
    <property type="component" value="Unassembled WGS sequence"/>
</dbReference>
<proteinExistence type="inferred from homology"/>
<feature type="non-terminal residue" evidence="6">
    <location>
        <position position="1"/>
    </location>
</feature>
<gene>
    <name evidence="6" type="ORF">CHLNCDRAFT_12117</name>
</gene>
<dbReference type="FunCoup" id="E1Z6V1">
    <property type="interactions" value="1394"/>
</dbReference>
<evidence type="ECO:0000259" key="5">
    <source>
        <dbReference type="Pfam" id="PF08241"/>
    </source>
</evidence>
<protein>
    <recommendedName>
        <fullName evidence="5">Methyltransferase type 11 domain-containing protein</fullName>
    </recommendedName>
</protein>